<proteinExistence type="inferred from homology"/>
<sequence length="352" mass="39795">KERATSHRVLACLSPPSPILLRSYQNPRRVSFRAASMGTLVGHVVPGFAFLVIGLWHLYNHIKLHCQRPKSYAPPTWFPAPKVRHLELYIILFGSSTYLVTELFVGPSSHHHPLDPADWSIPTSHLHNFEHSTLTLNFLVYAAFTLHFDRVRPRAGQMMSLLLGSMVFAVELLMFYLHSTDHVGLEWQYHWLLQVVISVSLATTVLGIGYPRSFAVGFARSVSVVLHGVWFKVLGVMLYSPRFIPKGCSLENHEGFLVVPCDGDASLHRAKSLANLQFAWSLVAVAIFSVWFYLHLAKKYPEVPEYECLGKVDGHVEDELPESPKKKVEEKDVKSGGFLPMGKWLQPMDLEM</sequence>
<feature type="transmembrane region" description="Helical" evidence="6">
    <location>
        <begin position="278"/>
        <end position="296"/>
    </location>
</feature>
<dbReference type="PANTHER" id="PTHR46285:SF3">
    <property type="entry name" value="PROTEINASE INHIBITOR I4, SERPIN (DUF716)"/>
    <property type="match status" value="1"/>
</dbReference>
<dbReference type="InterPro" id="IPR006904">
    <property type="entry name" value="DUF716"/>
</dbReference>
<evidence type="ECO:0000313" key="7">
    <source>
        <dbReference type="EMBL" id="JAT44670.1"/>
    </source>
</evidence>
<gene>
    <name evidence="7" type="primary">tmem45b_1</name>
    <name evidence="7" type="ORF">g.114281</name>
</gene>
<organism evidence="7">
    <name type="scientific">Anthurium amnicola</name>
    <dbReference type="NCBI Taxonomy" id="1678845"/>
    <lineage>
        <taxon>Eukaryota</taxon>
        <taxon>Viridiplantae</taxon>
        <taxon>Streptophyta</taxon>
        <taxon>Embryophyta</taxon>
        <taxon>Tracheophyta</taxon>
        <taxon>Spermatophyta</taxon>
        <taxon>Magnoliopsida</taxon>
        <taxon>Liliopsida</taxon>
        <taxon>Araceae</taxon>
        <taxon>Pothoideae</taxon>
        <taxon>Potheae</taxon>
        <taxon>Anthurium</taxon>
    </lineage>
</organism>
<comment type="similarity">
    <text evidence="2">Belongs to the TMEM45 family.</text>
</comment>
<evidence type="ECO:0000256" key="3">
    <source>
        <dbReference type="ARBA" id="ARBA00022692"/>
    </source>
</evidence>
<evidence type="ECO:0000256" key="6">
    <source>
        <dbReference type="SAM" id="Phobius"/>
    </source>
</evidence>
<dbReference type="PANTHER" id="PTHR46285">
    <property type="entry name" value="PROTEINASE INHIBITOR I4, SERPIN (DUF716)-RELATED"/>
    <property type="match status" value="1"/>
</dbReference>
<evidence type="ECO:0000256" key="1">
    <source>
        <dbReference type="ARBA" id="ARBA00004141"/>
    </source>
</evidence>
<keyword evidence="3 6" id="KW-0812">Transmembrane</keyword>
<feature type="non-terminal residue" evidence="7">
    <location>
        <position position="1"/>
    </location>
</feature>
<dbReference type="GO" id="GO:0016020">
    <property type="term" value="C:membrane"/>
    <property type="evidence" value="ECO:0007669"/>
    <property type="project" value="UniProtKB-SubCell"/>
</dbReference>
<feature type="transmembrane region" description="Helical" evidence="6">
    <location>
        <begin position="191"/>
        <end position="210"/>
    </location>
</feature>
<evidence type="ECO:0000256" key="2">
    <source>
        <dbReference type="ARBA" id="ARBA00006948"/>
    </source>
</evidence>
<comment type="subcellular location">
    <subcellularLocation>
        <location evidence="1">Membrane</location>
        <topology evidence="1">Multi-pass membrane protein</topology>
    </subcellularLocation>
</comment>
<feature type="transmembrane region" description="Helical" evidence="6">
    <location>
        <begin position="160"/>
        <end position="179"/>
    </location>
</feature>
<dbReference type="Pfam" id="PF04819">
    <property type="entry name" value="DUF716"/>
    <property type="match status" value="1"/>
</dbReference>
<keyword evidence="4 6" id="KW-1133">Transmembrane helix</keyword>
<dbReference type="EMBL" id="GDJX01023266">
    <property type="protein sequence ID" value="JAT44670.1"/>
    <property type="molecule type" value="Transcribed_RNA"/>
</dbReference>
<evidence type="ECO:0000256" key="4">
    <source>
        <dbReference type="ARBA" id="ARBA00022989"/>
    </source>
</evidence>
<reference evidence="7" key="1">
    <citation type="submission" date="2015-07" db="EMBL/GenBank/DDBJ databases">
        <title>Transcriptome Assembly of Anthurium amnicola.</title>
        <authorList>
            <person name="Suzuki J."/>
        </authorList>
    </citation>
    <scope>NUCLEOTIDE SEQUENCE</scope>
</reference>
<keyword evidence="5 6" id="KW-0472">Membrane</keyword>
<feature type="transmembrane region" description="Helical" evidence="6">
    <location>
        <begin position="40"/>
        <end position="59"/>
    </location>
</feature>
<protein>
    <submittedName>
        <fullName evidence="7">Transmembrane protein 45B</fullName>
    </submittedName>
</protein>
<dbReference type="AlphaFoldDB" id="A0A1D1XQK7"/>
<accession>A0A1D1XQK7</accession>
<feature type="transmembrane region" description="Helical" evidence="6">
    <location>
        <begin position="222"/>
        <end position="240"/>
    </location>
</feature>
<name>A0A1D1XQK7_9ARAE</name>
<evidence type="ECO:0000256" key="5">
    <source>
        <dbReference type="ARBA" id="ARBA00023136"/>
    </source>
</evidence>